<dbReference type="SMART" id="SM00839">
    <property type="entry name" value="ELFV_dehydrog"/>
    <property type="match status" value="1"/>
</dbReference>
<dbReference type="InterPro" id="IPR014362">
    <property type="entry name" value="Glu_DH"/>
</dbReference>
<evidence type="ECO:0000256" key="3">
    <source>
        <dbReference type="ARBA" id="ARBA00012896"/>
    </source>
</evidence>
<keyword evidence="12" id="KW-1185">Reference proteome</keyword>
<dbReference type="InterPro" id="IPR006095">
    <property type="entry name" value="Glu/Leu/Phe/Val/Trp_DH"/>
</dbReference>
<dbReference type="Gene3D" id="1.10.285.10">
    <property type="entry name" value="Glutamate Dehydrogenase, chain A, domain 3"/>
    <property type="match status" value="2"/>
</dbReference>
<dbReference type="Gene3D" id="3.40.50.720">
    <property type="entry name" value="NAD(P)-binding Rossmann-like Domain"/>
    <property type="match status" value="1"/>
</dbReference>
<evidence type="ECO:0000256" key="8">
    <source>
        <dbReference type="PIRSR" id="PIRSR000185-3"/>
    </source>
</evidence>
<dbReference type="PRINTS" id="PR00082">
    <property type="entry name" value="GLFDHDRGNASE"/>
</dbReference>
<dbReference type="InterPro" id="IPR006096">
    <property type="entry name" value="Glu/Leu/Phe/Val/Trp_DH_C"/>
</dbReference>
<feature type="domain" description="Glutamate/phenylalanine/leucine/valine/L-tryptophan dehydrogenase C-terminal" evidence="10">
    <location>
        <begin position="205"/>
        <end position="448"/>
    </location>
</feature>
<feature type="binding site" evidence="7">
    <location>
        <position position="382"/>
    </location>
    <ligand>
        <name>substrate</name>
    </ligand>
</feature>
<keyword evidence="7" id="KW-0520">NAD</keyword>
<dbReference type="PANTHER" id="PTHR43571">
    <property type="entry name" value="NADP-SPECIFIC GLUTAMATE DEHYDROGENASE 1-RELATED"/>
    <property type="match status" value="1"/>
</dbReference>
<dbReference type="FunFam" id="3.40.50.720:FF:000030">
    <property type="entry name" value="Glutamate dehydrogenase"/>
    <property type="match status" value="1"/>
</dbReference>
<feature type="site" description="Important for catalysis" evidence="8">
    <location>
        <position position="168"/>
    </location>
</feature>
<dbReference type="InterPro" id="IPR050724">
    <property type="entry name" value="Glu_Leu_Phe_Val_DH"/>
</dbReference>
<dbReference type="FunFam" id="1.10.285.10:FF:000001">
    <property type="entry name" value="Glutamate dehydrogenase"/>
    <property type="match status" value="1"/>
</dbReference>
<dbReference type="SUPFAM" id="SSF51735">
    <property type="entry name" value="NAD(P)-binding Rossmann-fold domains"/>
    <property type="match status" value="1"/>
</dbReference>
<dbReference type="Pfam" id="PF02812">
    <property type="entry name" value="ELFV_dehydrog_N"/>
    <property type="match status" value="1"/>
</dbReference>
<evidence type="ECO:0000256" key="2">
    <source>
        <dbReference type="ARBA" id="ARBA00011643"/>
    </source>
</evidence>
<dbReference type="CDD" id="cd05313">
    <property type="entry name" value="NAD_bind_2_Glu_DH"/>
    <property type="match status" value="1"/>
</dbReference>
<gene>
    <name evidence="11" type="ORF">SAMN02745248_00274</name>
</gene>
<evidence type="ECO:0000313" key="12">
    <source>
        <dbReference type="Proteomes" id="UP000183952"/>
    </source>
</evidence>
<dbReference type="SUPFAM" id="SSF53223">
    <property type="entry name" value="Aminoacid dehydrogenase-like, N-terminal domain"/>
    <property type="match status" value="1"/>
</dbReference>
<feature type="binding site" evidence="7">
    <location>
        <position position="116"/>
    </location>
    <ligand>
        <name>substrate</name>
    </ligand>
</feature>
<dbReference type="GO" id="GO:0000166">
    <property type="term" value="F:nucleotide binding"/>
    <property type="evidence" value="ECO:0007669"/>
    <property type="project" value="UniProtKB-KW"/>
</dbReference>
<evidence type="ECO:0000256" key="6">
    <source>
        <dbReference type="PIRSR" id="PIRSR000185-1"/>
    </source>
</evidence>
<feature type="binding site" evidence="7">
    <location>
        <position position="212"/>
    </location>
    <ligand>
        <name>NAD(+)</name>
        <dbReference type="ChEBI" id="CHEBI:57540"/>
    </ligand>
</feature>
<dbReference type="InterPro" id="IPR036291">
    <property type="entry name" value="NAD(P)-bd_dom_sf"/>
</dbReference>
<evidence type="ECO:0000256" key="1">
    <source>
        <dbReference type="ARBA" id="ARBA00006382"/>
    </source>
</evidence>
<feature type="binding site" evidence="7">
    <location>
        <position position="113"/>
    </location>
    <ligand>
        <name>substrate</name>
    </ligand>
</feature>
<dbReference type="InterPro" id="IPR033922">
    <property type="entry name" value="NAD_bind_Glu_DH"/>
</dbReference>
<dbReference type="PROSITE" id="PS00074">
    <property type="entry name" value="GLFV_DEHYDROGENASE"/>
    <property type="match status" value="1"/>
</dbReference>
<dbReference type="GO" id="GO:0004354">
    <property type="term" value="F:glutamate dehydrogenase (NADP+) activity"/>
    <property type="evidence" value="ECO:0007669"/>
    <property type="project" value="TreeGrafter"/>
</dbReference>
<dbReference type="Gene3D" id="3.40.50.10860">
    <property type="entry name" value="Leucine Dehydrogenase, chain A, domain 1"/>
    <property type="match status" value="1"/>
</dbReference>
<evidence type="ECO:0000259" key="10">
    <source>
        <dbReference type="SMART" id="SM00839"/>
    </source>
</evidence>
<feature type="binding site" evidence="7">
    <location>
        <position position="92"/>
    </location>
    <ligand>
        <name>substrate</name>
    </ligand>
</feature>
<dbReference type="NCBIfam" id="NF006929">
    <property type="entry name" value="PRK09414.1"/>
    <property type="match status" value="1"/>
</dbReference>
<dbReference type="PANTHER" id="PTHR43571:SF1">
    <property type="entry name" value="NADP-SPECIFIC GLUTAMATE DEHYDROGENASE 1-RELATED"/>
    <property type="match status" value="1"/>
</dbReference>
<dbReference type="InterPro" id="IPR033524">
    <property type="entry name" value="Glu/Leu/Phe/Val_DH_AS"/>
</dbReference>
<comment type="subunit">
    <text evidence="2">Homohexamer.</text>
</comment>
<feature type="active site" description="Proton donor" evidence="6">
    <location>
        <position position="128"/>
    </location>
</feature>
<dbReference type="OrthoDB" id="9803297at2"/>
<evidence type="ECO:0000256" key="9">
    <source>
        <dbReference type="RuleBase" id="RU004417"/>
    </source>
</evidence>
<accession>A0A1M6JPV9</accession>
<comment type="similarity">
    <text evidence="1 5 9">Belongs to the Glu/Leu/Phe/Val dehydrogenases family.</text>
</comment>
<dbReference type="Proteomes" id="UP000183952">
    <property type="component" value="Unassembled WGS sequence"/>
</dbReference>
<evidence type="ECO:0000256" key="7">
    <source>
        <dbReference type="PIRSR" id="PIRSR000185-2"/>
    </source>
</evidence>
<dbReference type="InterPro" id="IPR046346">
    <property type="entry name" value="Aminoacid_DH-like_N_sf"/>
</dbReference>
<dbReference type="EMBL" id="FRAD01000003">
    <property type="protein sequence ID" value="SHJ48720.1"/>
    <property type="molecule type" value="Genomic_DNA"/>
</dbReference>
<organism evidence="11 12">
    <name type="scientific">Hathewaya proteolytica DSM 3090</name>
    <dbReference type="NCBI Taxonomy" id="1121331"/>
    <lineage>
        <taxon>Bacteria</taxon>
        <taxon>Bacillati</taxon>
        <taxon>Bacillota</taxon>
        <taxon>Clostridia</taxon>
        <taxon>Eubacteriales</taxon>
        <taxon>Clostridiaceae</taxon>
        <taxon>Hathewaya</taxon>
    </lineage>
</organism>
<sequence>MNTKDYINSVIENVKSRNSGEKEFIQAVEEVLPTLEKILDKHPEYIENNILERLCEPERQIMFRVPWTDDNNKVHVNRGYRIQFNGAIGPYKGGLRFHPSVYLGIIKFLGFEQILKNSLTGLPIGGGKGGSDFDPKGKSDSEIRRFCESFMTELYRHIGPNVDVPAGDIGVGGKEVAYLFGQYRRIRGSYENGVLTGKGLTFGGSLIRPEATGYGAVYFCEEMLKHQGTDMKGKTVCVSGYGQVSWGVCKKVADLGGKVITISGSDGYVYDKNGVCTEEKLNYLLEMRNKRKLTLKDYADTFNCDFFPKEKPWKVKCDIVMPCATQNEITLEDAKNIVENKVSFLCEGANMPTTNDAISYFKEHKVLIGPAKAANAGGVAVSALEMSQNSMRLSWTAEEVDEKLHSIMVNIHNNAMNTAEEYGLGYDLVSGANMAGFIKIAEAMNAQGIY</sequence>
<evidence type="ECO:0000256" key="5">
    <source>
        <dbReference type="PIRNR" id="PIRNR000185"/>
    </source>
</evidence>
<keyword evidence="7" id="KW-0547">Nucleotide-binding</keyword>
<dbReference type="Pfam" id="PF00208">
    <property type="entry name" value="ELFV_dehydrog"/>
    <property type="match status" value="1"/>
</dbReference>
<proteinExistence type="inferred from homology"/>
<dbReference type="GO" id="GO:0006537">
    <property type="term" value="P:glutamate biosynthetic process"/>
    <property type="evidence" value="ECO:0007669"/>
    <property type="project" value="TreeGrafter"/>
</dbReference>
<dbReference type="RefSeq" id="WP_072901450.1">
    <property type="nucleotide sequence ID" value="NZ_FRAD01000003.1"/>
</dbReference>
<dbReference type="FunFam" id="3.40.50.10860:FF:000002">
    <property type="entry name" value="Glutamate dehydrogenase"/>
    <property type="match status" value="1"/>
</dbReference>
<dbReference type="GO" id="GO:0005829">
    <property type="term" value="C:cytosol"/>
    <property type="evidence" value="ECO:0007669"/>
    <property type="project" value="TreeGrafter"/>
</dbReference>
<dbReference type="STRING" id="1121331.SAMN02745248_00274"/>
<dbReference type="AlphaFoldDB" id="A0A1M6JPV9"/>
<keyword evidence="4 5" id="KW-0560">Oxidoreductase</keyword>
<protein>
    <recommendedName>
        <fullName evidence="3 5">Glutamate dehydrogenase</fullName>
    </recommendedName>
</protein>
<evidence type="ECO:0000256" key="4">
    <source>
        <dbReference type="ARBA" id="ARBA00023002"/>
    </source>
</evidence>
<evidence type="ECO:0000313" key="11">
    <source>
        <dbReference type="EMBL" id="SHJ48720.1"/>
    </source>
</evidence>
<dbReference type="InterPro" id="IPR006097">
    <property type="entry name" value="Glu/Leu/Phe/Val/Trp_DH_dimer"/>
</dbReference>
<dbReference type="PIRSF" id="PIRSF000185">
    <property type="entry name" value="Glu_DH"/>
    <property type="match status" value="1"/>
</dbReference>
<name>A0A1M6JPV9_9CLOT</name>
<reference evidence="11 12" key="1">
    <citation type="submission" date="2016-11" db="EMBL/GenBank/DDBJ databases">
        <authorList>
            <person name="Jaros S."/>
            <person name="Januszkiewicz K."/>
            <person name="Wedrychowicz H."/>
        </authorList>
    </citation>
    <scope>NUCLEOTIDE SEQUENCE [LARGE SCALE GENOMIC DNA]</scope>
    <source>
        <strain evidence="11 12">DSM 3090</strain>
    </source>
</reference>
<feature type="binding site" evidence="7">
    <location>
        <position position="167"/>
    </location>
    <ligand>
        <name>substrate</name>
    </ligand>
</feature>